<feature type="compositionally biased region" description="Basic residues" evidence="1">
    <location>
        <begin position="13"/>
        <end position="22"/>
    </location>
</feature>
<feature type="region of interest" description="Disordered" evidence="1">
    <location>
        <begin position="1"/>
        <end position="28"/>
    </location>
</feature>
<name>A0A1E5VHP6_9POAL</name>
<accession>A0A1E5VHP6</accession>
<evidence type="ECO:0000256" key="1">
    <source>
        <dbReference type="SAM" id="MobiDB-lite"/>
    </source>
</evidence>
<protein>
    <submittedName>
        <fullName evidence="2">Uncharacterized protein</fullName>
    </submittedName>
</protein>
<evidence type="ECO:0000313" key="2">
    <source>
        <dbReference type="EMBL" id="OEL24653.1"/>
    </source>
</evidence>
<comment type="caution">
    <text evidence="2">The sequence shown here is derived from an EMBL/GenBank/DDBJ whole genome shotgun (WGS) entry which is preliminary data.</text>
</comment>
<evidence type="ECO:0000313" key="3">
    <source>
        <dbReference type="Proteomes" id="UP000095767"/>
    </source>
</evidence>
<sequence>MPLESEALPQRQGQKRSKKRRDQRIETRIDQSICHVRCMAHRSISPAEKHDNAAADDVELGPLLPERSVQLPHLLHLACNLHRS</sequence>
<dbReference type="AlphaFoldDB" id="A0A1E5VHP6"/>
<proteinExistence type="predicted"/>
<dbReference type="Proteomes" id="UP000095767">
    <property type="component" value="Unassembled WGS sequence"/>
</dbReference>
<reference evidence="2 3" key="1">
    <citation type="submission" date="2016-09" db="EMBL/GenBank/DDBJ databases">
        <title>The draft genome of Dichanthelium oligosanthes: A C3 panicoid grass species.</title>
        <authorList>
            <person name="Studer A.J."/>
            <person name="Schnable J.C."/>
            <person name="Brutnell T.P."/>
        </authorList>
    </citation>
    <scope>NUCLEOTIDE SEQUENCE [LARGE SCALE GENOMIC DNA]</scope>
    <source>
        <strain evidence="3">cv. Kellogg 1175</strain>
        <tissue evidence="2">Leaf</tissue>
    </source>
</reference>
<dbReference type="EMBL" id="LWDX02039184">
    <property type="protein sequence ID" value="OEL24653.1"/>
    <property type="molecule type" value="Genomic_DNA"/>
</dbReference>
<keyword evidence="3" id="KW-1185">Reference proteome</keyword>
<organism evidence="2 3">
    <name type="scientific">Dichanthelium oligosanthes</name>
    <dbReference type="NCBI Taxonomy" id="888268"/>
    <lineage>
        <taxon>Eukaryota</taxon>
        <taxon>Viridiplantae</taxon>
        <taxon>Streptophyta</taxon>
        <taxon>Embryophyta</taxon>
        <taxon>Tracheophyta</taxon>
        <taxon>Spermatophyta</taxon>
        <taxon>Magnoliopsida</taxon>
        <taxon>Liliopsida</taxon>
        <taxon>Poales</taxon>
        <taxon>Poaceae</taxon>
        <taxon>PACMAD clade</taxon>
        <taxon>Panicoideae</taxon>
        <taxon>Panicodae</taxon>
        <taxon>Paniceae</taxon>
        <taxon>Dichantheliinae</taxon>
        <taxon>Dichanthelium</taxon>
    </lineage>
</organism>
<gene>
    <name evidence="2" type="ORF">BAE44_0014328</name>
</gene>